<evidence type="ECO:0000313" key="12">
    <source>
        <dbReference type="Proteomes" id="UP001556637"/>
    </source>
</evidence>
<feature type="domain" description="CN hydrolase" evidence="10">
    <location>
        <begin position="202"/>
        <end position="425"/>
    </location>
</feature>
<dbReference type="SUPFAM" id="SSF56317">
    <property type="entry name" value="Carbon-nitrogen hydrolase"/>
    <property type="match status" value="1"/>
</dbReference>
<dbReference type="InterPro" id="IPR003010">
    <property type="entry name" value="C-N_Hydrolase"/>
</dbReference>
<evidence type="ECO:0000256" key="8">
    <source>
        <dbReference type="ARBA" id="ARBA00023315"/>
    </source>
</evidence>
<comment type="similarity">
    <text evidence="2">Belongs to the CN hydrolase family. Apolipoprotein N-acyltransferase subfamily.</text>
</comment>
<evidence type="ECO:0000256" key="7">
    <source>
        <dbReference type="ARBA" id="ARBA00023136"/>
    </source>
</evidence>
<feature type="transmembrane region" description="Helical" evidence="9">
    <location>
        <begin position="67"/>
        <end position="86"/>
    </location>
</feature>
<comment type="caution">
    <text evidence="11">The sequence shown here is derived from an EMBL/GenBank/DDBJ whole genome shotgun (WGS) entry which is preliminary data.</text>
</comment>
<keyword evidence="12" id="KW-1185">Reference proteome</keyword>
<evidence type="ECO:0000313" key="11">
    <source>
        <dbReference type="EMBL" id="MEX0430668.1"/>
    </source>
</evidence>
<protein>
    <recommendedName>
        <fullName evidence="10">CN hydrolase domain-containing protein</fullName>
    </recommendedName>
</protein>
<feature type="transmembrane region" description="Helical" evidence="9">
    <location>
        <begin position="42"/>
        <end position="61"/>
    </location>
</feature>
<dbReference type="RefSeq" id="WP_367983456.1">
    <property type="nucleotide sequence ID" value="NZ_JBAKFF010000001.1"/>
</dbReference>
<keyword evidence="3" id="KW-1003">Cell membrane</keyword>
<dbReference type="InterPro" id="IPR004563">
    <property type="entry name" value="Apolipo_AcylTrfase"/>
</dbReference>
<feature type="transmembrane region" description="Helical" evidence="9">
    <location>
        <begin position="464"/>
        <end position="485"/>
    </location>
</feature>
<reference evidence="11 12" key="1">
    <citation type="submission" date="2024-02" db="EMBL/GenBank/DDBJ databases">
        <title>New especies of Spiribacter isolated from saline water.</title>
        <authorList>
            <person name="Leon M.J."/>
            <person name="De La Haba R."/>
            <person name="Sanchez-Porro C."/>
            <person name="Ventosa A."/>
        </authorList>
    </citation>
    <scope>NUCLEOTIDE SEQUENCE [LARGE SCALE GENOMIC DNA]</scope>
    <source>
        <strain evidence="12">ag22IC4-189</strain>
    </source>
</reference>
<dbReference type="Proteomes" id="UP001556637">
    <property type="component" value="Unassembled WGS sequence"/>
</dbReference>
<evidence type="ECO:0000256" key="4">
    <source>
        <dbReference type="ARBA" id="ARBA00022679"/>
    </source>
</evidence>
<dbReference type="InterPro" id="IPR036526">
    <property type="entry name" value="C-N_Hydrolase_sf"/>
</dbReference>
<dbReference type="PROSITE" id="PS50263">
    <property type="entry name" value="CN_HYDROLASE"/>
    <property type="match status" value="1"/>
</dbReference>
<keyword evidence="5 9" id="KW-0812">Transmembrane</keyword>
<comment type="subcellular location">
    <subcellularLocation>
        <location evidence="1">Cell membrane</location>
        <topology evidence="1">Multi-pass membrane protein</topology>
    </subcellularLocation>
</comment>
<feature type="transmembrane region" description="Helical" evidence="9">
    <location>
        <begin position="6"/>
        <end position="30"/>
    </location>
</feature>
<feature type="transmembrane region" description="Helical" evidence="9">
    <location>
        <begin position="98"/>
        <end position="117"/>
    </location>
</feature>
<keyword evidence="8" id="KW-0012">Acyltransferase</keyword>
<evidence type="ECO:0000256" key="6">
    <source>
        <dbReference type="ARBA" id="ARBA00022989"/>
    </source>
</evidence>
<evidence type="ECO:0000256" key="2">
    <source>
        <dbReference type="ARBA" id="ARBA00010065"/>
    </source>
</evidence>
<dbReference type="PANTHER" id="PTHR38686">
    <property type="entry name" value="APOLIPOPROTEIN N-ACYLTRANSFERASE"/>
    <property type="match status" value="1"/>
</dbReference>
<dbReference type="EMBL" id="JBAKFF010000001">
    <property type="protein sequence ID" value="MEX0430668.1"/>
    <property type="molecule type" value="Genomic_DNA"/>
</dbReference>
<proteinExistence type="inferred from homology"/>
<evidence type="ECO:0000256" key="1">
    <source>
        <dbReference type="ARBA" id="ARBA00004651"/>
    </source>
</evidence>
<keyword evidence="7 9" id="KW-0472">Membrane</keyword>
<evidence type="ECO:0000259" key="10">
    <source>
        <dbReference type="PROSITE" id="PS50263"/>
    </source>
</evidence>
<keyword evidence="4" id="KW-0808">Transferase</keyword>
<evidence type="ECO:0000256" key="5">
    <source>
        <dbReference type="ARBA" id="ARBA00022692"/>
    </source>
</evidence>
<feature type="transmembrane region" description="Helical" evidence="9">
    <location>
        <begin position="137"/>
        <end position="159"/>
    </location>
</feature>
<keyword evidence="6 9" id="KW-1133">Transmembrane helix</keyword>
<accession>A0ABV3T8V8</accession>
<feature type="transmembrane region" description="Helical" evidence="9">
    <location>
        <begin position="171"/>
        <end position="189"/>
    </location>
</feature>
<name>A0ABV3T8V8_9GAMM</name>
<sequence>MPGLLSGLLGIIALPPTDLTLAGLVWLVPWLSRVNRPRYERIVNALLSIGLPLGYALGPLLSGETAAVLAALCLAMGPFALVGAMVADADGQTSGQRIILCLGVLCLLLSVVRQFGMPLSLSVFAPVSGAHLQLVRAGGLIAADLLIAGFQCLLAVAVIRVSTRQWQRRKALLRVSLATTTLILPPLLVQLTSQTGQRFPTRTIAVVQTDLKPWERDRASADGMLERIRARQARLQRTAQALGADLVVWPESSAPGYLSPAWSAGEASGLRHFRHGYRYASPGSVASVVRAQRAGGDVRLWPKHRPIPFAESYLATLGKPEMSTTPTAAGLMPLICSDASHPRALRAVTDADTGLIINPTNNAYLGSPFLARIHQRAIHRATARAGLPTLVVANGGPSALLHPDGRQETLLGAYEQGVARVTVTPRRMGIALPGIALSGLIAVSLGMQILLADGRIAAARARHCRWRMIGWLLILPTFTLMNGLAQPSMLIAQAQADIGRPPTAPAGTMAIHSPEAPHRGSIALLARTFGLAVDWRDVPEDPERASEWLCRKTGLRLPETPIGAVAAPALGFYVSSDGPQAVRWIPGGEPVAWDAASGEFQPVAPAAVRWLTTAESSDQCRPAAMPACKTDGTGRCADRPITSKTNAFTRQAWRSR</sequence>
<evidence type="ECO:0000256" key="3">
    <source>
        <dbReference type="ARBA" id="ARBA00022475"/>
    </source>
</evidence>
<organism evidence="11 12">
    <name type="scientific">Spiribacter insolitus</name>
    <dbReference type="NCBI Taxonomy" id="3122417"/>
    <lineage>
        <taxon>Bacteria</taxon>
        <taxon>Pseudomonadati</taxon>
        <taxon>Pseudomonadota</taxon>
        <taxon>Gammaproteobacteria</taxon>
        <taxon>Chromatiales</taxon>
        <taxon>Ectothiorhodospiraceae</taxon>
        <taxon>Spiribacter</taxon>
    </lineage>
</organism>
<dbReference type="PANTHER" id="PTHR38686:SF1">
    <property type="entry name" value="APOLIPOPROTEIN N-ACYLTRANSFERASE"/>
    <property type="match status" value="1"/>
</dbReference>
<dbReference type="Gene3D" id="3.60.110.10">
    <property type="entry name" value="Carbon-nitrogen hydrolase"/>
    <property type="match status" value="2"/>
</dbReference>
<gene>
    <name evidence="11" type="ORF">V6X30_04525</name>
</gene>
<feature type="transmembrane region" description="Helical" evidence="9">
    <location>
        <begin position="430"/>
        <end position="452"/>
    </location>
</feature>
<evidence type="ECO:0000256" key="9">
    <source>
        <dbReference type="SAM" id="Phobius"/>
    </source>
</evidence>